<sequence>MLSTFVVKTTQQTAKKSARRRLNANIFDLEPKLLNDSILKVLSDPCNARKRADLLKLKDFFNDHEFFRELEENNEEDTVLKCFKAMKYVEHRKDDLIFKLGDEGFYFYIILKGEVGIKIMVTKEYEFTQNQYHKFLIKNYEEVCWEGIENGEELKSKVDSLMEKQNKKLTNRGSKNLINCNQSISMKDLKSFKIAMMKEVNVLGAGKCFGELALINSSKRAATIYCKTDDCSFAILSRDDFKEIAGKAEKKKLDKKINFLKRFEMFTEFTYTTLRKFSYFMDEQVYSKGGKVYSEGDIQLGIFLVLEGSFEIIQKNPMKVKQKLKNKIIKLKDKKSSLSVLKDLNYFRLASLTEGDLFGVEEVLQNVPRKNTVICTSGGYSTIYFLPSNQLLPLFKSKKSQDSLQKALSHQKSINSRIQQIIQVANTEESLLQKRPTSFSKSTQKKNCRIELKKKIITLSNFYKKSDYAMGSHKKVDKEKEKEQSGGKRKGIKKSKNKELLPEYSKKAKKRSNKLKRQITKLIRFDEDSKSRNTPTDQRRKSQIRTFHRKSKILQVNQQKFFETSLACIISESRDSYDDTTHSLIKIKNKRKEKKFKEFLSTEPTPKKRNMLLRIGYSKAKDSPLKISKLHKDNGNLNTSFSSILSKNDFNDHIQIPNNLPSKAQNSPSPLSKSQFLISPLKNQSCTSYQLSPSPTKPSKQVCSILRHTDIPIPSVPRMASSVGMPVRKRANEERNKSRGVKADVGFGKVGKEEGKRSLCYNPKRAPARSKHLSRNISCFKVDYTSDASEVVYKSVECEKEQRKQKIIDCRQKFTKIFMKTYSGGFRKNKM</sequence>
<feature type="region of interest" description="Disordered" evidence="1">
    <location>
        <begin position="714"/>
        <end position="738"/>
    </location>
</feature>
<organism evidence="3 4">
    <name type="scientific">Euplotes crassus</name>
    <dbReference type="NCBI Taxonomy" id="5936"/>
    <lineage>
        <taxon>Eukaryota</taxon>
        <taxon>Sar</taxon>
        <taxon>Alveolata</taxon>
        <taxon>Ciliophora</taxon>
        <taxon>Intramacronucleata</taxon>
        <taxon>Spirotrichea</taxon>
        <taxon>Hypotrichia</taxon>
        <taxon>Euplotida</taxon>
        <taxon>Euplotidae</taxon>
        <taxon>Moneuplotes</taxon>
    </lineage>
</organism>
<feature type="domain" description="Cyclic nucleotide-binding" evidence="2">
    <location>
        <begin position="200"/>
        <end position="262"/>
    </location>
</feature>
<gene>
    <name evidence="3" type="ORF">ECRASSUSDP1_LOCUS11599</name>
</gene>
<dbReference type="InterPro" id="IPR014710">
    <property type="entry name" value="RmlC-like_jellyroll"/>
</dbReference>
<evidence type="ECO:0000313" key="4">
    <source>
        <dbReference type="Proteomes" id="UP001295684"/>
    </source>
</evidence>
<dbReference type="GO" id="GO:0005952">
    <property type="term" value="C:cAMP-dependent protein kinase complex"/>
    <property type="evidence" value="ECO:0007669"/>
    <property type="project" value="InterPro"/>
</dbReference>
<feature type="region of interest" description="Disordered" evidence="1">
    <location>
        <begin position="471"/>
        <end position="545"/>
    </location>
</feature>
<feature type="compositionally biased region" description="Basic residues" evidence="1">
    <location>
        <begin position="507"/>
        <end position="519"/>
    </location>
</feature>
<name>A0AAD1UK69_EUPCR</name>
<dbReference type="PROSITE" id="PS00889">
    <property type="entry name" value="CNMP_BINDING_2"/>
    <property type="match status" value="1"/>
</dbReference>
<accession>A0AAD1UK69</accession>
<evidence type="ECO:0000259" key="2">
    <source>
        <dbReference type="PROSITE" id="PS50042"/>
    </source>
</evidence>
<feature type="domain" description="Cyclic nucleotide-binding" evidence="2">
    <location>
        <begin position="70"/>
        <end position="117"/>
    </location>
</feature>
<feature type="compositionally biased region" description="Basic residues" evidence="1">
    <location>
        <begin position="487"/>
        <end position="496"/>
    </location>
</feature>
<dbReference type="CDD" id="cd00038">
    <property type="entry name" value="CAP_ED"/>
    <property type="match status" value="2"/>
</dbReference>
<proteinExistence type="predicted"/>
<dbReference type="GO" id="GO:0005829">
    <property type="term" value="C:cytosol"/>
    <property type="evidence" value="ECO:0007669"/>
    <property type="project" value="TreeGrafter"/>
</dbReference>
<dbReference type="GO" id="GO:0004862">
    <property type="term" value="F:cAMP-dependent protein kinase inhibitor activity"/>
    <property type="evidence" value="ECO:0007669"/>
    <property type="project" value="TreeGrafter"/>
</dbReference>
<dbReference type="InterPro" id="IPR000595">
    <property type="entry name" value="cNMP-bd_dom"/>
</dbReference>
<protein>
    <recommendedName>
        <fullName evidence="2">Cyclic nucleotide-binding domain-containing protein</fullName>
    </recommendedName>
</protein>
<keyword evidence="4" id="KW-1185">Reference proteome</keyword>
<dbReference type="PANTHER" id="PTHR11635">
    <property type="entry name" value="CAMP-DEPENDENT PROTEIN KINASE REGULATORY CHAIN"/>
    <property type="match status" value="1"/>
</dbReference>
<dbReference type="EMBL" id="CAMPGE010011458">
    <property type="protein sequence ID" value="CAI2370289.1"/>
    <property type="molecule type" value="Genomic_DNA"/>
</dbReference>
<evidence type="ECO:0000256" key="1">
    <source>
        <dbReference type="SAM" id="MobiDB-lite"/>
    </source>
</evidence>
<dbReference type="PROSITE" id="PS50042">
    <property type="entry name" value="CNMP_BINDING_3"/>
    <property type="match status" value="3"/>
</dbReference>
<dbReference type="InterPro" id="IPR050503">
    <property type="entry name" value="cAMP-dep_PK_reg_su-like"/>
</dbReference>
<dbReference type="Proteomes" id="UP001295684">
    <property type="component" value="Unassembled WGS sequence"/>
</dbReference>
<feature type="compositionally biased region" description="Basic and acidic residues" evidence="1">
    <location>
        <begin position="497"/>
        <end position="506"/>
    </location>
</feature>
<feature type="compositionally biased region" description="Basic and acidic residues" evidence="1">
    <location>
        <begin position="474"/>
        <end position="486"/>
    </location>
</feature>
<dbReference type="GO" id="GO:0034236">
    <property type="term" value="F:protein kinase A catalytic subunit binding"/>
    <property type="evidence" value="ECO:0007669"/>
    <property type="project" value="TreeGrafter"/>
</dbReference>
<comment type="caution">
    <text evidence="3">The sequence shown here is derived from an EMBL/GenBank/DDBJ whole genome shotgun (WGS) entry which is preliminary data.</text>
</comment>
<dbReference type="GO" id="GO:0030552">
    <property type="term" value="F:cAMP binding"/>
    <property type="evidence" value="ECO:0007669"/>
    <property type="project" value="TreeGrafter"/>
</dbReference>
<dbReference type="Gene3D" id="2.60.120.10">
    <property type="entry name" value="Jelly Rolls"/>
    <property type="match status" value="2"/>
</dbReference>
<reference evidence="3" key="1">
    <citation type="submission" date="2023-07" db="EMBL/GenBank/DDBJ databases">
        <authorList>
            <consortium name="AG Swart"/>
            <person name="Singh M."/>
            <person name="Singh A."/>
            <person name="Seah K."/>
            <person name="Emmerich C."/>
        </authorList>
    </citation>
    <scope>NUCLEOTIDE SEQUENCE</scope>
    <source>
        <strain evidence="3">DP1</strain>
    </source>
</reference>
<dbReference type="AlphaFoldDB" id="A0AAD1UK69"/>
<dbReference type="PANTHER" id="PTHR11635:SF152">
    <property type="entry name" value="CAMP-DEPENDENT PROTEIN KINASE TYPE I REGULATORY SUBUNIT-RELATED"/>
    <property type="match status" value="1"/>
</dbReference>
<feature type="domain" description="Cyclic nucleotide-binding" evidence="2">
    <location>
        <begin position="265"/>
        <end position="377"/>
    </location>
</feature>
<evidence type="ECO:0000313" key="3">
    <source>
        <dbReference type="EMBL" id="CAI2370289.1"/>
    </source>
</evidence>
<dbReference type="SUPFAM" id="SSF51206">
    <property type="entry name" value="cAMP-binding domain-like"/>
    <property type="match status" value="2"/>
</dbReference>
<dbReference type="InterPro" id="IPR018488">
    <property type="entry name" value="cNMP-bd_CS"/>
</dbReference>
<dbReference type="InterPro" id="IPR018490">
    <property type="entry name" value="cNMP-bd_dom_sf"/>
</dbReference>